<accession>A0A087TJI2</accession>
<evidence type="ECO:0000256" key="12">
    <source>
        <dbReference type="ARBA" id="ARBA00023239"/>
    </source>
</evidence>
<evidence type="ECO:0000256" key="6">
    <source>
        <dbReference type="ARBA" id="ARBA00022801"/>
    </source>
</evidence>
<dbReference type="SMART" id="SM00148">
    <property type="entry name" value="PLCXc"/>
    <property type="match status" value="1"/>
</dbReference>
<dbReference type="SUPFAM" id="SSF50729">
    <property type="entry name" value="PH domain-like"/>
    <property type="match status" value="1"/>
</dbReference>
<gene>
    <name evidence="16" type="ORF">X975_11786</name>
</gene>
<keyword evidence="4" id="KW-0964">Secreted</keyword>
<reference evidence="16 17" key="1">
    <citation type="submission" date="2013-11" db="EMBL/GenBank/DDBJ databases">
        <title>Genome sequencing of Stegodyphus mimosarum.</title>
        <authorList>
            <person name="Bechsgaard J."/>
        </authorList>
    </citation>
    <scope>NUCLEOTIDE SEQUENCE [LARGE SCALE GENOMIC DNA]</scope>
</reference>
<dbReference type="InterPro" id="IPR017946">
    <property type="entry name" value="PLC-like_Pdiesterase_TIM-brl"/>
</dbReference>
<feature type="region of interest" description="Disordered" evidence="14">
    <location>
        <begin position="372"/>
        <end position="400"/>
    </location>
</feature>
<keyword evidence="10" id="KW-1015">Disulfide bond</keyword>
<dbReference type="FunFam" id="1.10.238.10:FF:000024">
    <property type="entry name" value="1-phosphatidylinositol 4,5-bisphosphate phosphodiesterase"/>
    <property type="match status" value="1"/>
</dbReference>
<dbReference type="Gene3D" id="3.20.20.190">
    <property type="entry name" value="Phosphatidylinositol (PI) phosphodiesterase"/>
    <property type="match status" value="1"/>
</dbReference>
<keyword evidence="6 13" id="KW-0378">Hydrolase</keyword>
<dbReference type="OMA" id="SNICARP"/>
<dbReference type="GO" id="GO:0016042">
    <property type="term" value="P:lipid catabolic process"/>
    <property type="evidence" value="ECO:0007669"/>
    <property type="project" value="UniProtKB-KW"/>
</dbReference>
<dbReference type="Gene3D" id="2.30.29.240">
    <property type="match status" value="1"/>
</dbReference>
<dbReference type="Pfam" id="PF00388">
    <property type="entry name" value="PI-PLC-X"/>
    <property type="match status" value="1"/>
</dbReference>
<feature type="non-terminal residue" evidence="16">
    <location>
        <position position="400"/>
    </location>
</feature>
<comment type="catalytic activity">
    <reaction evidence="1">
        <text>an N-(acyl)-sphingosylphosphoethanolamine = an N-(acyl)-sphingosyl-1,3-cyclic phosphate + ethanolamine</text>
        <dbReference type="Rhea" id="RHEA:60648"/>
        <dbReference type="ChEBI" id="CHEBI:57603"/>
        <dbReference type="ChEBI" id="CHEBI:143891"/>
        <dbReference type="ChEBI" id="CHEBI:143892"/>
    </reaction>
</comment>
<dbReference type="InterPro" id="IPR001192">
    <property type="entry name" value="PI-PLC_fam"/>
</dbReference>
<dbReference type="GO" id="GO:0046488">
    <property type="term" value="P:phosphatidylinositol metabolic process"/>
    <property type="evidence" value="ECO:0007669"/>
    <property type="project" value="TreeGrafter"/>
</dbReference>
<dbReference type="Pfam" id="PF22631">
    <property type="entry name" value="PLCB1-4-like_EFh"/>
    <property type="match status" value="1"/>
</dbReference>
<dbReference type="InterPro" id="IPR011992">
    <property type="entry name" value="EF-hand-dom_pair"/>
</dbReference>
<dbReference type="InterPro" id="IPR053945">
    <property type="entry name" value="PLCB1-4-like_EFh"/>
</dbReference>
<evidence type="ECO:0000256" key="5">
    <source>
        <dbReference type="ARBA" id="ARBA00022723"/>
    </source>
</evidence>
<dbReference type="Proteomes" id="UP000054359">
    <property type="component" value="Unassembled WGS sequence"/>
</dbReference>
<evidence type="ECO:0000256" key="10">
    <source>
        <dbReference type="ARBA" id="ARBA00023157"/>
    </source>
</evidence>
<dbReference type="CDD" id="cd16212">
    <property type="entry name" value="EFh_NorpA_like"/>
    <property type="match status" value="1"/>
</dbReference>
<keyword evidence="11" id="KW-0807">Transducer</keyword>
<evidence type="ECO:0000256" key="11">
    <source>
        <dbReference type="ARBA" id="ARBA00023224"/>
    </source>
</evidence>
<dbReference type="PANTHER" id="PTHR10336:SF36">
    <property type="entry name" value="1-PHOSPHATIDYLINOSITOL 4,5-BISPHOSPHATE PHOSPHODIESTERASE BETA-4"/>
    <property type="match status" value="1"/>
</dbReference>
<proteinExistence type="predicted"/>
<keyword evidence="12" id="KW-0456">Lyase</keyword>
<dbReference type="InterPro" id="IPR037862">
    <property type="entry name" value="PLC-beta_PH"/>
</dbReference>
<evidence type="ECO:0000256" key="7">
    <source>
        <dbReference type="ARBA" id="ARBA00022842"/>
    </source>
</evidence>
<evidence type="ECO:0000256" key="13">
    <source>
        <dbReference type="RuleBase" id="RU361133"/>
    </source>
</evidence>
<dbReference type="GO" id="GO:0048015">
    <property type="term" value="P:phosphatidylinositol-mediated signaling"/>
    <property type="evidence" value="ECO:0007669"/>
    <property type="project" value="TreeGrafter"/>
</dbReference>
<dbReference type="InterPro" id="IPR000909">
    <property type="entry name" value="PLipase_C_PInositol-sp_X_dom"/>
</dbReference>
<feature type="domain" description="Phosphatidylinositol-specific phospholipase C X" evidence="15">
    <location>
        <begin position="208"/>
        <end position="358"/>
    </location>
</feature>
<keyword evidence="5" id="KW-0479">Metal-binding</keyword>
<evidence type="ECO:0000256" key="9">
    <source>
        <dbReference type="ARBA" id="ARBA00023098"/>
    </source>
</evidence>
<dbReference type="Pfam" id="PF17787">
    <property type="entry name" value="PH_14"/>
    <property type="match status" value="1"/>
</dbReference>
<evidence type="ECO:0000259" key="15">
    <source>
        <dbReference type="SMART" id="SM00148"/>
    </source>
</evidence>
<comment type="catalytic activity">
    <reaction evidence="13">
        <text>a 1,2-diacyl-sn-glycero-3-phospho-(1D-myo-inositol-4,5-bisphosphate) + H2O = 1D-myo-inositol 1,4,5-trisphosphate + a 1,2-diacyl-sn-glycerol + H(+)</text>
        <dbReference type="Rhea" id="RHEA:33179"/>
        <dbReference type="ChEBI" id="CHEBI:15377"/>
        <dbReference type="ChEBI" id="CHEBI:15378"/>
        <dbReference type="ChEBI" id="CHEBI:17815"/>
        <dbReference type="ChEBI" id="CHEBI:58456"/>
        <dbReference type="ChEBI" id="CHEBI:203600"/>
        <dbReference type="EC" id="3.1.4.11"/>
    </reaction>
</comment>
<dbReference type="PANTHER" id="PTHR10336">
    <property type="entry name" value="PHOSPHOINOSITIDE-SPECIFIC PHOSPHOLIPASE C FAMILY PROTEIN"/>
    <property type="match status" value="1"/>
</dbReference>
<evidence type="ECO:0000256" key="3">
    <source>
        <dbReference type="ARBA" id="ARBA00012368"/>
    </source>
</evidence>
<dbReference type="PROSITE" id="PS50007">
    <property type="entry name" value="PIPLC_X_DOMAIN"/>
    <property type="match status" value="1"/>
</dbReference>
<dbReference type="AlphaFoldDB" id="A0A087TJI2"/>
<dbReference type="GO" id="GO:0051209">
    <property type="term" value="P:release of sequestered calcium ion into cytosol"/>
    <property type="evidence" value="ECO:0007669"/>
    <property type="project" value="TreeGrafter"/>
</dbReference>
<protein>
    <recommendedName>
        <fullName evidence="3 13">Phosphoinositide phospholipase C</fullName>
        <ecNumber evidence="3 13">3.1.4.11</ecNumber>
    </recommendedName>
</protein>
<dbReference type="EC" id="3.1.4.11" evidence="3 13"/>
<dbReference type="STRING" id="407821.A0A087TJI2"/>
<dbReference type="GO" id="GO:0046872">
    <property type="term" value="F:metal ion binding"/>
    <property type="evidence" value="ECO:0007669"/>
    <property type="project" value="UniProtKB-KW"/>
</dbReference>
<evidence type="ECO:0000256" key="14">
    <source>
        <dbReference type="SAM" id="MobiDB-lite"/>
    </source>
</evidence>
<evidence type="ECO:0000256" key="1">
    <source>
        <dbReference type="ARBA" id="ARBA00000110"/>
    </source>
</evidence>
<evidence type="ECO:0000256" key="2">
    <source>
        <dbReference type="ARBA" id="ARBA00004613"/>
    </source>
</evidence>
<evidence type="ECO:0000256" key="4">
    <source>
        <dbReference type="ARBA" id="ARBA00022525"/>
    </source>
</evidence>
<dbReference type="GO" id="GO:0016829">
    <property type="term" value="F:lyase activity"/>
    <property type="evidence" value="ECO:0007669"/>
    <property type="project" value="UniProtKB-KW"/>
</dbReference>
<dbReference type="PRINTS" id="PR00390">
    <property type="entry name" value="PHPHLIPASEC"/>
</dbReference>
<name>A0A087TJI2_STEMI</name>
<evidence type="ECO:0000313" key="16">
    <source>
        <dbReference type="EMBL" id="KFM65271.1"/>
    </source>
</evidence>
<dbReference type="SUPFAM" id="SSF47473">
    <property type="entry name" value="EF-hand"/>
    <property type="match status" value="1"/>
</dbReference>
<dbReference type="GO" id="GO:0005576">
    <property type="term" value="C:extracellular region"/>
    <property type="evidence" value="ECO:0007669"/>
    <property type="project" value="UniProtKB-SubCell"/>
</dbReference>
<keyword evidence="7" id="KW-0460">Magnesium</keyword>
<keyword evidence="9 13" id="KW-0443">Lipid metabolism</keyword>
<dbReference type="GO" id="GO:0004435">
    <property type="term" value="F:phosphatidylinositol-4,5-bisphosphate phospholipase C activity"/>
    <property type="evidence" value="ECO:0007669"/>
    <property type="project" value="UniProtKB-EC"/>
</dbReference>
<dbReference type="CDD" id="cd08591">
    <property type="entry name" value="PI-PLCc_beta"/>
    <property type="match status" value="1"/>
</dbReference>
<keyword evidence="17" id="KW-1185">Reference proteome</keyword>
<evidence type="ECO:0000256" key="8">
    <source>
        <dbReference type="ARBA" id="ARBA00022963"/>
    </source>
</evidence>
<dbReference type="Gene3D" id="1.10.238.10">
    <property type="entry name" value="EF-hand"/>
    <property type="match status" value="1"/>
</dbReference>
<sequence length="400" mass="45736">MVNINYTHVVCPDPETAQVWQSGLRAITNNIKANNVCPSTCLKKHWMKMGFLVDPNGKIPVRRIAQTFASGKTEKVVYQCLADVGLPSGKNDVIEPEDFTAEKFYQIYHKICPRNDIEELFQSITQGKVETINIQQLITFLNDKQRDPRLNEILYPKYTEKRAAEILANYEQNEELVKEGKMSKDGFIRYLMSDENAPVFLDKLDIYMEMDQPLAHYYINSSHNTYLSGRQFGGKSSVEMYRQVLLAGCRCVELDCWDGKGDDEEPIITHGKAMCTDILFKDVIYAIRDCAFITSDYPIILSFENHCCKKQQYKLAKYCDDIFGDLLLKAPLPGHPLEPGRLLPSPNDLKRKILIKNKRLKPEVEKQELELFMRGQLANDDDEENADNPQNEGGEAQTSA</sequence>
<dbReference type="EMBL" id="KK115498">
    <property type="protein sequence ID" value="KFM65271.1"/>
    <property type="molecule type" value="Genomic_DNA"/>
</dbReference>
<evidence type="ECO:0000313" key="17">
    <source>
        <dbReference type="Proteomes" id="UP000054359"/>
    </source>
</evidence>
<dbReference type="SUPFAM" id="SSF51695">
    <property type="entry name" value="PLC-like phosphodiesterases"/>
    <property type="match status" value="1"/>
</dbReference>
<keyword evidence="8 13" id="KW-0442">Lipid degradation</keyword>
<dbReference type="OrthoDB" id="6429896at2759"/>
<comment type="subcellular location">
    <subcellularLocation>
        <location evidence="2">Secreted</location>
    </subcellularLocation>
</comment>
<organism evidence="16 17">
    <name type="scientific">Stegodyphus mimosarum</name>
    <name type="common">African social velvet spider</name>
    <dbReference type="NCBI Taxonomy" id="407821"/>
    <lineage>
        <taxon>Eukaryota</taxon>
        <taxon>Metazoa</taxon>
        <taxon>Ecdysozoa</taxon>
        <taxon>Arthropoda</taxon>
        <taxon>Chelicerata</taxon>
        <taxon>Arachnida</taxon>
        <taxon>Araneae</taxon>
        <taxon>Araneomorphae</taxon>
        <taxon>Entelegynae</taxon>
        <taxon>Eresoidea</taxon>
        <taxon>Eresidae</taxon>
        <taxon>Stegodyphus</taxon>
    </lineage>
</organism>